<accession>A0A318H985</accession>
<dbReference type="CDD" id="cd06153">
    <property type="entry name" value="YjgF_YER057c_UK114_like_5"/>
    <property type="match status" value="1"/>
</dbReference>
<evidence type="ECO:0000259" key="2">
    <source>
        <dbReference type="Pfam" id="PF21168"/>
    </source>
</evidence>
<dbReference type="Proteomes" id="UP000247811">
    <property type="component" value="Unassembled WGS sequence"/>
</dbReference>
<feature type="domain" description="Chorismatase FkbO/Hyg5-like N-terminal" evidence="2">
    <location>
        <begin position="71"/>
        <end position="203"/>
    </location>
</feature>
<sequence>MSLRPCPDPSGAAPAAPARGPILTPLQHHRQAPADTTGAHTALDLRVFGPTEPGTVAQPALLQPAAEVTERWCSDTAAALQAGRHGCTSWRSDGCWLWVRAVIDERQVDGGLQEAARRLYGDLFTLLRQQADRLGRALHVVKVWNYLADINGTDPLHGLERYRLFNIGRQDAFLDAGQSAFAGAPAACALGTHRGPLTVWLLAGPVASRVVENPRQTSAYHYPGDYGPRAPTFSRAALADAGGGRELLVISGTASIVGHLTRHAGDVERQTGETLDNLEAVLGAAAPAARARHGLDTLVLTVYLRHARDLPVVQRVLADRLGADSPALRGALFLLADVCRADLLVEIEAHSLQACSPMSIPTPA</sequence>
<dbReference type="SUPFAM" id="SSF55298">
    <property type="entry name" value="YjgF-like"/>
    <property type="match status" value="1"/>
</dbReference>
<evidence type="ECO:0000256" key="1">
    <source>
        <dbReference type="SAM" id="MobiDB-lite"/>
    </source>
</evidence>
<evidence type="ECO:0000313" key="4">
    <source>
        <dbReference type="Proteomes" id="UP000247811"/>
    </source>
</evidence>
<dbReference type="OrthoDB" id="1114505at2"/>
<dbReference type="InterPro" id="IPR049368">
    <property type="entry name" value="FkbO_Hyg5-like_N"/>
</dbReference>
<dbReference type="AlphaFoldDB" id="A0A318H985"/>
<dbReference type="Pfam" id="PF21168">
    <property type="entry name" value="FkbO_Hyg5-like_N"/>
    <property type="match status" value="1"/>
</dbReference>
<protein>
    <submittedName>
        <fullName evidence="3">Enamine deaminase RidA (YjgF/YER057c/UK114 family)</fullName>
    </submittedName>
</protein>
<dbReference type="EMBL" id="QJJS01000006">
    <property type="protein sequence ID" value="PXW96647.1"/>
    <property type="molecule type" value="Genomic_DNA"/>
</dbReference>
<dbReference type="Gene3D" id="3.30.1330.40">
    <property type="entry name" value="RutC-like"/>
    <property type="match status" value="1"/>
</dbReference>
<dbReference type="InterPro" id="IPR035959">
    <property type="entry name" value="RutC-like_sf"/>
</dbReference>
<proteinExistence type="predicted"/>
<gene>
    <name evidence="3" type="ORF">C7444_106168</name>
</gene>
<organism evidence="3 4">
    <name type="scientific">Sphaerotilus hippei</name>
    <dbReference type="NCBI Taxonomy" id="744406"/>
    <lineage>
        <taxon>Bacteria</taxon>
        <taxon>Pseudomonadati</taxon>
        <taxon>Pseudomonadota</taxon>
        <taxon>Betaproteobacteria</taxon>
        <taxon>Burkholderiales</taxon>
        <taxon>Sphaerotilaceae</taxon>
        <taxon>Sphaerotilus</taxon>
    </lineage>
</organism>
<evidence type="ECO:0000313" key="3">
    <source>
        <dbReference type="EMBL" id="PXW96647.1"/>
    </source>
</evidence>
<name>A0A318H985_9BURK</name>
<comment type="caution">
    <text evidence="3">The sequence shown here is derived from an EMBL/GenBank/DDBJ whole genome shotgun (WGS) entry which is preliminary data.</text>
</comment>
<keyword evidence="4" id="KW-1185">Reference proteome</keyword>
<feature type="compositionally biased region" description="Low complexity" evidence="1">
    <location>
        <begin position="9"/>
        <end position="18"/>
    </location>
</feature>
<dbReference type="RefSeq" id="WP_146219366.1">
    <property type="nucleotide sequence ID" value="NZ_QJJS01000006.1"/>
</dbReference>
<reference evidence="3 4" key="1">
    <citation type="submission" date="2018-05" db="EMBL/GenBank/DDBJ databases">
        <title>Genomic Encyclopedia of Type Strains, Phase IV (KMG-IV): sequencing the most valuable type-strain genomes for metagenomic binning, comparative biology and taxonomic classification.</title>
        <authorList>
            <person name="Goeker M."/>
        </authorList>
    </citation>
    <scope>NUCLEOTIDE SEQUENCE [LARGE SCALE GENOMIC DNA]</scope>
    <source>
        <strain evidence="3 4">DSM 566</strain>
    </source>
</reference>
<feature type="region of interest" description="Disordered" evidence="1">
    <location>
        <begin position="1"/>
        <end position="21"/>
    </location>
</feature>